<dbReference type="InterPro" id="IPR047008">
    <property type="entry name" value="XRN1_SH3_sf"/>
</dbReference>
<dbReference type="Pfam" id="PF18334">
    <property type="entry name" value="XRN1_D2_D3"/>
    <property type="match status" value="1"/>
</dbReference>
<feature type="compositionally biased region" description="Low complexity" evidence="7">
    <location>
        <begin position="1541"/>
        <end position="1556"/>
    </location>
</feature>
<organism evidence="13 14">
    <name type="scientific">Piromyces finnis</name>
    <dbReference type="NCBI Taxonomy" id="1754191"/>
    <lineage>
        <taxon>Eukaryota</taxon>
        <taxon>Fungi</taxon>
        <taxon>Fungi incertae sedis</taxon>
        <taxon>Chytridiomycota</taxon>
        <taxon>Chytridiomycota incertae sedis</taxon>
        <taxon>Neocallimastigomycetes</taxon>
        <taxon>Neocallimastigales</taxon>
        <taxon>Neocallimastigaceae</taxon>
        <taxon>Piromyces</taxon>
    </lineage>
</organism>
<comment type="function">
    <text evidence="5">Multifunctional protein that exhibits several independent functions at different levels of the cellular processes. 5'-3' exonuclease component of the nonsense-mediated mRNA decay (NMD) which is a highly conserved mRNA degradation pathway, an RNA surveillance system whose role is to identify and rid cells of mRNA with premature termination codons and thus prevents accumulation of potentially harmful truncated proteins.</text>
</comment>
<feature type="region of interest" description="Disordered" evidence="7">
    <location>
        <begin position="1269"/>
        <end position="1329"/>
    </location>
</feature>
<feature type="domain" description="Xrn1 N-terminal" evidence="8">
    <location>
        <begin position="1"/>
        <end position="227"/>
    </location>
</feature>
<dbReference type="OrthoDB" id="372487at2759"/>
<dbReference type="GO" id="GO:0000184">
    <property type="term" value="P:nuclear-transcribed mRNA catabolic process, nonsense-mediated decay"/>
    <property type="evidence" value="ECO:0007669"/>
    <property type="project" value="UniProtKB-KW"/>
</dbReference>
<feature type="compositionally biased region" description="Basic and acidic residues" evidence="7">
    <location>
        <begin position="1317"/>
        <end position="1328"/>
    </location>
</feature>
<evidence type="ECO:0000259" key="10">
    <source>
        <dbReference type="Pfam" id="PF18129"/>
    </source>
</evidence>
<dbReference type="GO" id="GO:0004534">
    <property type="term" value="F:5'-3' RNA exonuclease activity"/>
    <property type="evidence" value="ECO:0007669"/>
    <property type="project" value="TreeGrafter"/>
</dbReference>
<evidence type="ECO:0000313" key="13">
    <source>
        <dbReference type="EMBL" id="ORX50340.1"/>
    </source>
</evidence>
<sequence>MGIPKFFRWISERYPLCSQLVEENKIPEFDNLYLDMNGVIHNCSHPKVDDAKFRITEEQIYIGIFHYVEMLFSKIKPKNTFFIAVDGVAPRAKMNQQRSRRFRAAQTALELKQEALAKGEVLPDEDPFDSNCITPGTEFMAKLSVQMDYFIKKKMNEDANWRKVNVIFSGHDVPGEGEHKIMDYIRYLKTLPDYNPNLRHCIYGLDSDLIVLSLISHEPHFALLREEIVFGRQKKSDTSSVFNFESQLFFLLHTANLREYINAEFTMLKKVKGFDFDLEKIIDDFALMTFFVGNDFLPNLPSLEINQNAFGILFDLYKQLVPTIGYLHERGKLNIKTFEIFISHLKKYELDVYKSQLIDTDFMNAKKNKNDDKMKLKIDMTPYQGKIFEKIKNGYLTGKPEPLSLSTLSKKNKEFTTKLCDRIGLKYRNDVNQNGNSCLVIDFIEKPAEGEETLAPPMPSRETLDIIAAYDAVKKSLNENTGCDDAYNDPNFIQWKKDYYMTKMSIDYDSDQLRQIIYHYIEGIQWVLSYYYEGIPSWGWFFPYHYAPKISDIINVSEFDIKFELGDPFHPFEQLMSVLPSASKQLIPSVYRDLMTSDSSPIKQFYPEEFSVDLNGKKNSWEAIVLIPFIDQDKLIAELKKRENLLNDEEKQRNQFRDAILYKYNEKFTAMCESPLPVFFPSIAECHTQSKFFKQKRLTSNEVVKEISQDSLLGKNLLGGFPCFQSIPFTPSLELHGVKVFNSESQKESIILNVVDLFKDKSAENIAMDMLSRSVYVNWPFLYEGYVVSIMDENFEYYFNNGDTKNYKNLNKRQLSERDKANFIQSSLTLEHNYDKKMGVVIGSVKYIAKVALLKGMKRLTDGSLVKEYENFVNQYALQTIVKDIKNKDTRYIEKPPVEGLKEFPLGTSVFLLENNQYYGSPSTVVGYNGDNLTIDIIPDQMNQINKALKELIQVSTKKLQYLPSWQVAKELGISPLSLSRVTSSFLIDCKSHDRKVNIGLSLKFDFKEKKVINYTKKEEKGWQYSNLAIEHIKNYKKAFPEVFEYLEKLSNQNFKDVCDTDIFPEDTVKEKVEQIQKWLNENKTGDVVNIEVEILENDIISKIEDLVESKSKEINDGQKTLRLKNIKKNKVLKPCHAEYRLNDQQYSLGDRVIGVQDYENIPLGLKGTVIAVKKNTIDVLFDQQHMSCSDLGGRCKTYRGMTVHKYSVLNLSNVQPPPELMKVEKPTLASVSINNKRNNDKNNNNSKGTPPKQYLRKFYSSDYKIDKKEPTTQEEKIAKQKSFTQAVPPTSNPWNKKDKVSILTNQNKGKNSPVNENKKNNGKKEQNLDSMANNIKKMLNINGEDSKNNKKEEKKGMSVEELEKKIISSNESQDKNNMNVTQASIQIKANSQAKAQAQKQASKQAHIDIKDGIIQNEPIKEETQNLKDLSNNLLNILRDENGHKENAPPPPPPMNDIPIMPNYSMPPQFLLPMGAPSNMPSIPNMFPPNIVPPNMVPPNMVPPNMYQGGPQFMSPFLPIPPPQPPLDINMQAPFNPAMMNPNLQNNAQINDNENNDNTKLENIKQNNTADNTKNNNGNKNNNNNRNNNRNNGGNRNNNNNNNNRNNYYKNNRNNNNNRSNNSSNNNVNNGIGGNRNNNNKGGFKNNGGGYRNNNRNNRYNNQNNKKAPNNSNASTSN</sequence>
<feature type="compositionally biased region" description="Low complexity" evidence="7">
    <location>
        <begin position="1572"/>
        <end position="1644"/>
    </location>
</feature>
<dbReference type="EC" id="3.1.13.-" evidence="5"/>
<evidence type="ECO:0000256" key="3">
    <source>
        <dbReference type="ARBA" id="ARBA00022839"/>
    </source>
</evidence>
<evidence type="ECO:0000259" key="12">
    <source>
        <dbReference type="Pfam" id="PF18334"/>
    </source>
</evidence>
<dbReference type="Gene3D" id="2.30.30.750">
    <property type="match status" value="1"/>
</dbReference>
<feature type="compositionally biased region" description="Basic and acidic residues" evidence="7">
    <location>
        <begin position="1269"/>
        <end position="1279"/>
    </location>
</feature>
<dbReference type="Gene3D" id="2.170.260.40">
    <property type="match status" value="1"/>
</dbReference>
<evidence type="ECO:0000259" key="8">
    <source>
        <dbReference type="Pfam" id="PF03159"/>
    </source>
</evidence>
<feature type="compositionally biased region" description="Low complexity" evidence="7">
    <location>
        <begin position="1652"/>
        <end position="1678"/>
    </location>
</feature>
<dbReference type="Proteomes" id="UP000193719">
    <property type="component" value="Unassembled WGS sequence"/>
</dbReference>
<evidence type="ECO:0000259" key="9">
    <source>
        <dbReference type="Pfam" id="PF17846"/>
    </source>
</evidence>
<proteinExistence type="inferred from homology"/>
<dbReference type="Gene3D" id="1.25.40.1050">
    <property type="match status" value="1"/>
</dbReference>
<reference evidence="13 14" key="2">
    <citation type="submission" date="2016-08" db="EMBL/GenBank/DDBJ databases">
        <title>Pervasive Adenine N6-methylation of Active Genes in Fungi.</title>
        <authorList>
            <consortium name="DOE Joint Genome Institute"/>
            <person name="Mondo S.J."/>
            <person name="Dannebaum R.O."/>
            <person name="Kuo R.C."/>
            <person name="Labutti K."/>
            <person name="Haridas S."/>
            <person name="Kuo A."/>
            <person name="Salamov A."/>
            <person name="Ahrendt S.R."/>
            <person name="Lipzen A."/>
            <person name="Sullivan W."/>
            <person name="Andreopoulos W.B."/>
            <person name="Clum A."/>
            <person name="Lindquist E."/>
            <person name="Daum C."/>
            <person name="Ramamoorthy G.K."/>
            <person name="Gryganskyi A."/>
            <person name="Culley D."/>
            <person name="Magnuson J.K."/>
            <person name="James T.Y."/>
            <person name="O'Malley M.A."/>
            <person name="Stajich J.E."/>
            <person name="Spatafora J.W."/>
            <person name="Visel A."/>
            <person name="Grigoriev I.V."/>
        </authorList>
    </citation>
    <scope>NUCLEOTIDE SEQUENCE [LARGE SCALE GENOMIC DNA]</scope>
    <source>
        <strain evidence="14">finn</strain>
    </source>
</reference>
<comment type="caution">
    <text evidence="13">The sequence shown here is derived from an EMBL/GenBank/DDBJ whole genome shotgun (WGS) entry which is preliminary data.</text>
</comment>
<dbReference type="PANTHER" id="PTHR12341">
    <property type="entry name" value="5'-&gt;3' EXORIBONUCLEASE"/>
    <property type="match status" value="1"/>
</dbReference>
<evidence type="ECO:0000259" key="11">
    <source>
        <dbReference type="Pfam" id="PF18332"/>
    </source>
</evidence>
<feature type="domain" description="5'-3' exoribonuclease 1 D1" evidence="11">
    <location>
        <begin position="710"/>
        <end position="895"/>
    </location>
</feature>
<dbReference type="Pfam" id="PF18332">
    <property type="entry name" value="XRN1_D1"/>
    <property type="match status" value="1"/>
</dbReference>
<keyword evidence="6" id="KW-0175">Coiled coil</keyword>
<dbReference type="InterPro" id="IPR016494">
    <property type="entry name" value="5_3_exoribonuclease_1"/>
</dbReference>
<feature type="compositionally biased region" description="Basic and acidic residues" evidence="7">
    <location>
        <begin position="1345"/>
        <end position="1362"/>
    </location>
</feature>
<dbReference type="GO" id="GO:0003723">
    <property type="term" value="F:RNA binding"/>
    <property type="evidence" value="ECO:0007669"/>
    <property type="project" value="UniProtKB-KW"/>
</dbReference>
<keyword evidence="14" id="KW-1185">Reference proteome</keyword>
<keyword evidence="3 5" id="KW-0269">Exonuclease</keyword>
<dbReference type="GO" id="GO:0005634">
    <property type="term" value="C:nucleus"/>
    <property type="evidence" value="ECO:0007669"/>
    <property type="project" value="TreeGrafter"/>
</dbReference>
<dbReference type="Pfam" id="PF17846">
    <property type="entry name" value="XRN_M"/>
    <property type="match status" value="1"/>
</dbReference>
<keyword evidence="1 5" id="KW-0540">Nuclease</keyword>
<keyword evidence="2 5" id="KW-0378">Hydrolase</keyword>
<accession>A0A1Y1V9F2</accession>
<evidence type="ECO:0000256" key="7">
    <source>
        <dbReference type="SAM" id="MobiDB-lite"/>
    </source>
</evidence>
<gene>
    <name evidence="13" type="ORF">BCR36DRAFT_583465</name>
</gene>
<dbReference type="InterPro" id="IPR047007">
    <property type="entry name" value="XRN1_D1_sf"/>
</dbReference>
<feature type="coiled-coil region" evidence="6">
    <location>
        <begin position="632"/>
        <end position="659"/>
    </location>
</feature>
<feature type="compositionally biased region" description="Polar residues" evidence="7">
    <location>
        <begin position="1282"/>
        <end position="1295"/>
    </location>
</feature>
<dbReference type="Pfam" id="PF03159">
    <property type="entry name" value="XRN_N"/>
    <property type="match status" value="1"/>
</dbReference>
<feature type="region of interest" description="Disordered" evidence="7">
    <location>
        <begin position="1342"/>
        <end position="1362"/>
    </location>
</feature>
<comment type="subcellular location">
    <subcellularLocation>
        <location evidence="5">Cytoplasm</location>
    </subcellularLocation>
</comment>
<dbReference type="STRING" id="1754191.A0A1Y1V9F2"/>
<dbReference type="InterPro" id="IPR041385">
    <property type="entry name" value="SH3_12"/>
</dbReference>
<keyword evidence="5" id="KW-0866">Nonsense-mediated mRNA decay</keyword>
<evidence type="ECO:0000313" key="14">
    <source>
        <dbReference type="Proteomes" id="UP000193719"/>
    </source>
</evidence>
<evidence type="ECO:0000256" key="6">
    <source>
        <dbReference type="SAM" id="Coils"/>
    </source>
</evidence>
<name>A0A1Y1V9F2_9FUNG</name>
<feature type="domain" description="Exoribonuclease Xrn1 D2/D3" evidence="12">
    <location>
        <begin position="902"/>
        <end position="1123"/>
    </location>
</feature>
<feature type="compositionally biased region" description="Polar residues" evidence="7">
    <location>
        <begin position="1303"/>
        <end position="1315"/>
    </location>
</feature>
<dbReference type="GO" id="GO:0016075">
    <property type="term" value="P:rRNA catabolic process"/>
    <property type="evidence" value="ECO:0007669"/>
    <property type="project" value="TreeGrafter"/>
</dbReference>
<dbReference type="InterPro" id="IPR041106">
    <property type="entry name" value="XRN1_D2_D3"/>
</dbReference>
<dbReference type="Gene3D" id="3.40.50.12390">
    <property type="match status" value="2"/>
</dbReference>
<feature type="domain" description="5'-3' exoribonuclease 1 SH3-like" evidence="10">
    <location>
        <begin position="1145"/>
        <end position="1211"/>
    </location>
</feature>
<feature type="region of interest" description="Disordered" evidence="7">
    <location>
        <begin position="1234"/>
        <end position="1256"/>
    </location>
</feature>
<feature type="domain" description="Xrn1 helical" evidence="9">
    <location>
        <begin position="276"/>
        <end position="665"/>
    </location>
</feature>
<dbReference type="GO" id="GO:0005737">
    <property type="term" value="C:cytoplasm"/>
    <property type="evidence" value="ECO:0007669"/>
    <property type="project" value="UniProtKB-SubCell"/>
</dbReference>
<dbReference type="InterPro" id="IPR041412">
    <property type="entry name" value="Xrn1_helical"/>
</dbReference>
<comment type="similarity">
    <text evidence="4 5">Belongs to the 5'-3' exonuclease family.</text>
</comment>
<dbReference type="EMBL" id="MCFH01000021">
    <property type="protein sequence ID" value="ORX50340.1"/>
    <property type="molecule type" value="Genomic_DNA"/>
</dbReference>
<feature type="region of interest" description="Disordered" evidence="7">
    <location>
        <begin position="1533"/>
        <end position="1678"/>
    </location>
</feature>
<keyword evidence="5" id="KW-0963">Cytoplasm</keyword>
<dbReference type="InterPro" id="IPR040992">
    <property type="entry name" value="XRN1_D1"/>
</dbReference>
<reference evidence="13 14" key="1">
    <citation type="submission" date="2016-08" db="EMBL/GenBank/DDBJ databases">
        <title>Genomes of anaerobic fungi encode conserved fungal cellulosomes for biomass hydrolysis.</title>
        <authorList>
            <consortium name="DOE Joint Genome Institute"/>
            <person name="Haitjema C.H."/>
            <person name="Gilmore S.P."/>
            <person name="Henske J.K."/>
            <person name="Solomon K.V."/>
            <person name="De Groot R."/>
            <person name="Kuo A."/>
            <person name="Mondo S.J."/>
            <person name="Salamov A.A."/>
            <person name="Labutti K."/>
            <person name="Zhao Z."/>
            <person name="Chiniquy J."/>
            <person name="Barry K."/>
            <person name="Brewer H.M."/>
            <person name="Purvine S.O."/>
            <person name="Wright A.T."/>
            <person name="Boxma B."/>
            <person name="Van Alen T."/>
            <person name="Hackstein J.H."/>
            <person name="Baker S.E."/>
            <person name="Grigoriev I.V."/>
            <person name="O'Malley M.A."/>
        </authorList>
    </citation>
    <scope>NUCLEOTIDE SEQUENCE [LARGE SCALE GENOMIC DNA]</scope>
    <source>
        <strain evidence="14">finn</strain>
    </source>
</reference>
<evidence type="ECO:0000256" key="1">
    <source>
        <dbReference type="ARBA" id="ARBA00022722"/>
    </source>
</evidence>
<evidence type="ECO:0000256" key="4">
    <source>
        <dbReference type="ARBA" id="ARBA00038299"/>
    </source>
</evidence>
<dbReference type="PANTHER" id="PTHR12341:SF7">
    <property type="entry name" value="5'-3' EXORIBONUCLEASE 1"/>
    <property type="match status" value="1"/>
</dbReference>
<keyword evidence="5" id="KW-0694">RNA-binding</keyword>
<evidence type="ECO:0000256" key="2">
    <source>
        <dbReference type="ARBA" id="ARBA00022801"/>
    </source>
</evidence>
<dbReference type="PIRSF" id="PIRSF006743">
    <property type="entry name" value="Exonuclease_Xnr1"/>
    <property type="match status" value="1"/>
</dbReference>
<evidence type="ECO:0000256" key="5">
    <source>
        <dbReference type="PIRNR" id="PIRNR006743"/>
    </source>
</evidence>
<dbReference type="InterPro" id="IPR004859">
    <property type="entry name" value="Xrn1_N"/>
</dbReference>
<dbReference type="Pfam" id="PF18129">
    <property type="entry name" value="SH3_12"/>
    <property type="match status" value="1"/>
</dbReference>
<dbReference type="CDD" id="cd18673">
    <property type="entry name" value="PIN_XRN1-2-like"/>
    <property type="match status" value="1"/>
</dbReference>
<protein>
    <recommendedName>
        <fullName evidence="5">5'-3' exoribonuclease 1</fullName>
        <ecNumber evidence="5">3.1.13.-</ecNumber>
    </recommendedName>
</protein>
<dbReference type="InterPro" id="IPR027073">
    <property type="entry name" value="5_3_exoribonuclease"/>
</dbReference>